<evidence type="ECO:0000256" key="2">
    <source>
        <dbReference type="ARBA" id="ARBA00022729"/>
    </source>
</evidence>
<dbReference type="AlphaFoldDB" id="A0AAU9WJ50"/>
<protein>
    <recommendedName>
        <fullName evidence="7">EGF-like domain-containing protein</fullName>
    </recommendedName>
</protein>
<dbReference type="FunFam" id="2.10.25.10:FF:000255">
    <property type="entry name" value="Sushi, nidogen and EGF-like domains 1"/>
    <property type="match status" value="1"/>
</dbReference>
<feature type="domain" description="EGF-like" evidence="7">
    <location>
        <begin position="92"/>
        <end position="130"/>
    </location>
</feature>
<evidence type="ECO:0000313" key="9">
    <source>
        <dbReference type="Proteomes" id="UP001159428"/>
    </source>
</evidence>
<dbReference type="Pfam" id="PF00008">
    <property type="entry name" value="EGF"/>
    <property type="match status" value="1"/>
</dbReference>
<dbReference type="Proteomes" id="UP001159428">
    <property type="component" value="Unassembled WGS sequence"/>
</dbReference>
<evidence type="ECO:0000256" key="3">
    <source>
        <dbReference type="ARBA" id="ARBA00022737"/>
    </source>
</evidence>
<comment type="caution">
    <text evidence="8">The sequence shown here is derived from an EMBL/GenBank/DDBJ whole genome shotgun (WGS) entry which is preliminary data.</text>
</comment>
<name>A0AAU9WJ50_9CNID</name>
<organism evidence="8 9">
    <name type="scientific">Pocillopora meandrina</name>
    <dbReference type="NCBI Taxonomy" id="46732"/>
    <lineage>
        <taxon>Eukaryota</taxon>
        <taxon>Metazoa</taxon>
        <taxon>Cnidaria</taxon>
        <taxon>Anthozoa</taxon>
        <taxon>Hexacorallia</taxon>
        <taxon>Scleractinia</taxon>
        <taxon>Astrocoeniina</taxon>
        <taxon>Pocilloporidae</taxon>
        <taxon>Pocillopora</taxon>
    </lineage>
</organism>
<dbReference type="Gene3D" id="2.10.25.10">
    <property type="entry name" value="Laminin"/>
    <property type="match status" value="1"/>
</dbReference>
<dbReference type="EMBL" id="CALNXJ010000014">
    <property type="protein sequence ID" value="CAH3114267.1"/>
    <property type="molecule type" value="Genomic_DNA"/>
</dbReference>
<dbReference type="SMART" id="SM00181">
    <property type="entry name" value="EGF"/>
    <property type="match status" value="1"/>
</dbReference>
<keyword evidence="1 6" id="KW-0245">EGF-like domain</keyword>
<evidence type="ECO:0000259" key="7">
    <source>
        <dbReference type="PROSITE" id="PS50026"/>
    </source>
</evidence>
<feature type="disulfide bond" evidence="6">
    <location>
        <begin position="120"/>
        <end position="129"/>
    </location>
</feature>
<accession>A0AAU9WJ50</accession>
<reference evidence="8 9" key="1">
    <citation type="submission" date="2022-05" db="EMBL/GenBank/DDBJ databases">
        <authorList>
            <consortium name="Genoscope - CEA"/>
            <person name="William W."/>
        </authorList>
    </citation>
    <scope>NUCLEOTIDE SEQUENCE [LARGE SCALE GENOMIC DNA]</scope>
</reference>
<keyword evidence="3" id="KW-0677">Repeat</keyword>
<keyword evidence="4 6" id="KW-1015">Disulfide bond</keyword>
<feature type="non-terminal residue" evidence="8">
    <location>
        <position position="1"/>
    </location>
</feature>
<dbReference type="InterPro" id="IPR000742">
    <property type="entry name" value="EGF"/>
</dbReference>
<sequence length="136" mass="15318">ILYREGSSSTVRQRFFVKEEFHYLNVSVVGTSSVYDVLDCTFKCICNPLCFSVNLAASTEADGEAWCELLSSDKYRNSTEYTDSRNAHHLYLKSPCSSSPCQNKATCVTNYKYGSFECLCKEGYVGKYCERGEGNL</sequence>
<gene>
    <name evidence="8" type="ORF">PMEA_00006142</name>
</gene>
<evidence type="ECO:0000256" key="5">
    <source>
        <dbReference type="ARBA" id="ARBA00023180"/>
    </source>
</evidence>
<dbReference type="PROSITE" id="PS50026">
    <property type="entry name" value="EGF_3"/>
    <property type="match status" value="1"/>
</dbReference>
<evidence type="ECO:0000256" key="6">
    <source>
        <dbReference type="PROSITE-ProRule" id="PRU00076"/>
    </source>
</evidence>
<dbReference type="PROSITE" id="PS01186">
    <property type="entry name" value="EGF_2"/>
    <property type="match status" value="1"/>
</dbReference>
<feature type="disulfide bond" evidence="6">
    <location>
        <begin position="101"/>
        <end position="118"/>
    </location>
</feature>
<proteinExistence type="predicted"/>
<evidence type="ECO:0000256" key="1">
    <source>
        <dbReference type="ARBA" id="ARBA00022536"/>
    </source>
</evidence>
<evidence type="ECO:0000256" key="4">
    <source>
        <dbReference type="ARBA" id="ARBA00023157"/>
    </source>
</evidence>
<keyword evidence="9" id="KW-1185">Reference proteome</keyword>
<dbReference type="SUPFAM" id="SSF57196">
    <property type="entry name" value="EGF/Laminin"/>
    <property type="match status" value="1"/>
</dbReference>
<comment type="caution">
    <text evidence="6">Lacks conserved residue(s) required for the propagation of feature annotation.</text>
</comment>
<evidence type="ECO:0000313" key="8">
    <source>
        <dbReference type="EMBL" id="CAH3114267.1"/>
    </source>
</evidence>
<keyword evidence="2" id="KW-0732">Signal</keyword>
<dbReference type="CDD" id="cd00054">
    <property type="entry name" value="EGF_CA"/>
    <property type="match status" value="1"/>
</dbReference>
<dbReference type="PROSITE" id="PS00022">
    <property type="entry name" value="EGF_1"/>
    <property type="match status" value="1"/>
</dbReference>
<keyword evidence="5" id="KW-0325">Glycoprotein</keyword>